<proteinExistence type="predicted"/>
<reference evidence="1 2" key="2">
    <citation type="submission" date="2017-10" db="EMBL/GenBank/DDBJ databases">
        <title>Extensive intraspecific genome diversity in a model arbuscular mycorrhizal fungus.</title>
        <authorList>
            <person name="Chen E.C.H."/>
            <person name="Morin E."/>
            <person name="Baudet D."/>
            <person name="Noel J."/>
            <person name="Ndikumana S."/>
            <person name="Charron P."/>
            <person name="St-Onge C."/>
            <person name="Giorgi J."/>
            <person name="Grigoriev I.V."/>
            <person name="Roux C."/>
            <person name="Martin F.M."/>
            <person name="Corradi N."/>
        </authorList>
    </citation>
    <scope>NUCLEOTIDE SEQUENCE [LARGE SCALE GENOMIC DNA]</scope>
    <source>
        <strain evidence="1 2">C2</strain>
    </source>
</reference>
<protein>
    <submittedName>
        <fullName evidence="1">Uncharacterized protein</fullName>
    </submittedName>
</protein>
<comment type="caution">
    <text evidence="1">The sequence shown here is derived from an EMBL/GenBank/DDBJ whole genome shotgun (WGS) entry which is preliminary data.</text>
</comment>
<organism evidence="1 2">
    <name type="scientific">Rhizophagus irregularis</name>
    <dbReference type="NCBI Taxonomy" id="588596"/>
    <lineage>
        <taxon>Eukaryota</taxon>
        <taxon>Fungi</taxon>
        <taxon>Fungi incertae sedis</taxon>
        <taxon>Mucoromycota</taxon>
        <taxon>Glomeromycotina</taxon>
        <taxon>Glomeromycetes</taxon>
        <taxon>Glomerales</taxon>
        <taxon>Glomeraceae</taxon>
        <taxon>Rhizophagus</taxon>
    </lineage>
</organism>
<dbReference type="Proteomes" id="UP000233469">
    <property type="component" value="Unassembled WGS sequence"/>
</dbReference>
<dbReference type="EMBL" id="LLXL01001251">
    <property type="protein sequence ID" value="PKK65501.1"/>
    <property type="molecule type" value="Genomic_DNA"/>
</dbReference>
<reference evidence="1 2" key="1">
    <citation type="submission" date="2016-04" db="EMBL/GenBank/DDBJ databases">
        <title>Genome analyses suggest a sexual origin of heterokaryosis in a supposedly ancient asexual fungus.</title>
        <authorList>
            <person name="Ropars J."/>
            <person name="Sedzielewska K."/>
            <person name="Noel J."/>
            <person name="Charron P."/>
            <person name="Farinelli L."/>
            <person name="Marton T."/>
            <person name="Kruger M."/>
            <person name="Pelin A."/>
            <person name="Brachmann A."/>
            <person name="Corradi N."/>
        </authorList>
    </citation>
    <scope>NUCLEOTIDE SEQUENCE [LARGE SCALE GENOMIC DNA]</scope>
    <source>
        <strain evidence="1 2">C2</strain>
    </source>
</reference>
<evidence type="ECO:0000313" key="2">
    <source>
        <dbReference type="Proteomes" id="UP000233469"/>
    </source>
</evidence>
<dbReference type="VEuPathDB" id="FungiDB:RhiirA1_468905"/>
<sequence length="351" mass="41307">MEERKFYSKLCVTRSLKSSVSKRCLNEFVPSGWDKLSYNLAIILVKDKVVIAVNLRVLSNRCEISIAKDGVWLDEDHAPMTFKQAHSREDMIDLSSTILNYCSKIIRNRSDKLRKSITENKDENYIKFFLEFVKTRINADDIYNDEKIVSISTVCCEYYYIAKKDPAAPKSFLKRIRKVGSCVESLFSITNFVCKTKYTHLFSHMDLQLLDPVVMIQPILPLDDIIKEFVDQVEYGYLKEACLKDPMIKRNLKHIYGGINVELNCESSNEIYLHPTLNVLTSFYKKLYNRWKLPDRYKEEFMSFAQLELDQIIGNEIKYELIYESSDDEALSMEYDEKEFERFKNMPFIRL</sequence>
<evidence type="ECO:0000313" key="1">
    <source>
        <dbReference type="EMBL" id="PKK65501.1"/>
    </source>
</evidence>
<gene>
    <name evidence="1" type="ORF">RhiirC2_853550</name>
</gene>
<name>A0A2N1MV34_9GLOM</name>
<dbReference type="VEuPathDB" id="FungiDB:RhiirFUN_021070"/>
<dbReference type="AlphaFoldDB" id="A0A2N1MV34"/>
<accession>A0A2N1MV34</accession>